<proteinExistence type="predicted"/>
<keyword evidence="3" id="KW-1185">Reference proteome</keyword>
<sequence length="426" mass="48761">MNSLAQNSETVPISSKSLHRFYEPIVLLKALNVEMKDAAEFVDSDEAGYRRDPEEKFQAFVYKLAHVCDSVKGNQGGTITSVMVLEPNFAEGDIAEYRFASNSRTEDEVEVTSEFVRSLLGHLRSATFPNDEAAVRGRLLRHVLLFNRSRIASYLTAIHTEVQHSLAKCLIAHDDEECSTIATTLMSILAFLEFNWGKYASETECDIPIPRPIRSKSMKAEGIVGRMTSKAEDIEVLRGFVRDLQLQSLDARIETEYTKNTFRPIVHSEILLLDNLEKSGPITQERFFHGWMYIGSSKPLCRLCQYYFEKHRSRVEHRKSHLNLYISWRVPDVLVSQGAEGVERRQKMMNRMTERVRRDVFDLIRKRVKPTHRNHDSFTSSVRFTLDERWTMASSVSDVASRIEGLALEDSEDDEQGGVALEKTDI</sequence>
<dbReference type="GeneID" id="85446814"/>
<protein>
    <recommendedName>
        <fullName evidence="1">C2H2-type domain-containing protein</fullName>
    </recommendedName>
</protein>
<gene>
    <name evidence="2" type="ORF">LY79DRAFT_652194</name>
</gene>
<dbReference type="PANTHER" id="PTHR42037">
    <property type="match status" value="1"/>
</dbReference>
<evidence type="ECO:0000259" key="1">
    <source>
        <dbReference type="PROSITE" id="PS00028"/>
    </source>
</evidence>
<dbReference type="AlphaFoldDB" id="A0AAD8V236"/>
<name>A0AAD8V236_9PEZI</name>
<reference evidence="2" key="1">
    <citation type="submission" date="2021-06" db="EMBL/GenBank/DDBJ databases">
        <title>Comparative genomics, transcriptomics and evolutionary studies reveal genomic signatures of adaptation to plant cell wall in hemibiotrophic fungi.</title>
        <authorList>
            <consortium name="DOE Joint Genome Institute"/>
            <person name="Baroncelli R."/>
            <person name="Diaz J.F."/>
            <person name="Benocci T."/>
            <person name="Peng M."/>
            <person name="Battaglia E."/>
            <person name="Haridas S."/>
            <person name="Andreopoulos W."/>
            <person name="Labutti K."/>
            <person name="Pangilinan J."/>
            <person name="Floch G.L."/>
            <person name="Makela M.R."/>
            <person name="Henrissat B."/>
            <person name="Grigoriev I.V."/>
            <person name="Crouch J.A."/>
            <person name="De Vries R.P."/>
            <person name="Sukno S.A."/>
            <person name="Thon M.R."/>
        </authorList>
    </citation>
    <scope>NUCLEOTIDE SEQUENCE</scope>
    <source>
        <strain evidence="2">CBS 125086</strain>
    </source>
</reference>
<dbReference type="RefSeq" id="XP_060410444.1">
    <property type="nucleotide sequence ID" value="XM_060562574.1"/>
</dbReference>
<comment type="caution">
    <text evidence="2">The sequence shown here is derived from an EMBL/GenBank/DDBJ whole genome shotgun (WGS) entry which is preliminary data.</text>
</comment>
<organism evidence="2 3">
    <name type="scientific">Colletotrichum navitas</name>
    <dbReference type="NCBI Taxonomy" id="681940"/>
    <lineage>
        <taxon>Eukaryota</taxon>
        <taxon>Fungi</taxon>
        <taxon>Dikarya</taxon>
        <taxon>Ascomycota</taxon>
        <taxon>Pezizomycotina</taxon>
        <taxon>Sordariomycetes</taxon>
        <taxon>Hypocreomycetidae</taxon>
        <taxon>Glomerellales</taxon>
        <taxon>Glomerellaceae</taxon>
        <taxon>Colletotrichum</taxon>
        <taxon>Colletotrichum graminicola species complex</taxon>
    </lineage>
</organism>
<dbReference type="InterPro" id="IPR027796">
    <property type="entry name" value="OTT_1508_deam-like"/>
</dbReference>
<dbReference type="Pfam" id="PF14441">
    <property type="entry name" value="OTT_1508_deam"/>
    <property type="match status" value="1"/>
</dbReference>
<evidence type="ECO:0000313" key="3">
    <source>
        <dbReference type="Proteomes" id="UP001230504"/>
    </source>
</evidence>
<dbReference type="InterPro" id="IPR013087">
    <property type="entry name" value="Znf_C2H2_type"/>
</dbReference>
<dbReference type="Proteomes" id="UP001230504">
    <property type="component" value="Unassembled WGS sequence"/>
</dbReference>
<dbReference type="PANTHER" id="PTHR42037:SF1">
    <property type="match status" value="1"/>
</dbReference>
<feature type="domain" description="C2H2-type" evidence="1">
    <location>
        <begin position="301"/>
        <end position="321"/>
    </location>
</feature>
<dbReference type="PROSITE" id="PS00028">
    <property type="entry name" value="ZINC_FINGER_C2H2_1"/>
    <property type="match status" value="1"/>
</dbReference>
<accession>A0AAD8V236</accession>
<dbReference type="EMBL" id="JAHLJV010000068">
    <property type="protein sequence ID" value="KAK1579309.1"/>
    <property type="molecule type" value="Genomic_DNA"/>
</dbReference>
<evidence type="ECO:0000313" key="2">
    <source>
        <dbReference type="EMBL" id="KAK1579309.1"/>
    </source>
</evidence>